<dbReference type="Proteomes" id="UP000278006">
    <property type="component" value="Unassembled WGS sequence"/>
</dbReference>
<organism evidence="8 9">
    <name type="scientific">Corticibacter populi</name>
    <dbReference type="NCBI Taxonomy" id="1550736"/>
    <lineage>
        <taxon>Bacteria</taxon>
        <taxon>Pseudomonadati</taxon>
        <taxon>Pseudomonadota</taxon>
        <taxon>Betaproteobacteria</taxon>
        <taxon>Burkholderiales</taxon>
        <taxon>Comamonadaceae</taxon>
        <taxon>Corticibacter</taxon>
    </lineage>
</organism>
<comment type="subcellular location">
    <subcellularLocation>
        <location evidence="1">Cell membrane</location>
        <topology evidence="1">Multi-pass membrane protein</topology>
    </subcellularLocation>
</comment>
<keyword evidence="2" id="KW-1003">Cell membrane</keyword>
<keyword evidence="4 6" id="KW-1133">Transmembrane helix</keyword>
<feature type="transmembrane region" description="Helical" evidence="6">
    <location>
        <begin position="51"/>
        <end position="69"/>
    </location>
</feature>
<keyword evidence="9" id="KW-1185">Reference proteome</keyword>
<evidence type="ECO:0000313" key="9">
    <source>
        <dbReference type="Proteomes" id="UP000278006"/>
    </source>
</evidence>
<dbReference type="Pfam" id="PF00482">
    <property type="entry name" value="T2SSF"/>
    <property type="match status" value="1"/>
</dbReference>
<dbReference type="EMBL" id="RDQO01000004">
    <property type="protein sequence ID" value="RMX04872.1"/>
    <property type="molecule type" value="Genomic_DNA"/>
</dbReference>
<feature type="transmembrane region" description="Helical" evidence="6">
    <location>
        <begin position="249"/>
        <end position="269"/>
    </location>
</feature>
<dbReference type="RefSeq" id="WP_122230204.1">
    <property type="nucleotide sequence ID" value="NZ_RDQO01000004.1"/>
</dbReference>
<evidence type="ECO:0000256" key="1">
    <source>
        <dbReference type="ARBA" id="ARBA00004651"/>
    </source>
</evidence>
<keyword evidence="3 6" id="KW-0812">Transmembrane</keyword>
<gene>
    <name evidence="8" type="ORF">D8I35_13505</name>
</gene>
<protein>
    <recommendedName>
        <fullName evidence="7">Type II secretion system protein GspF domain-containing protein</fullName>
    </recommendedName>
</protein>
<name>A0A3M6QR46_9BURK</name>
<evidence type="ECO:0000256" key="2">
    <source>
        <dbReference type="ARBA" id="ARBA00022475"/>
    </source>
</evidence>
<dbReference type="AlphaFoldDB" id="A0A3M6QR46"/>
<proteinExistence type="predicted"/>
<feature type="transmembrane region" description="Helical" evidence="6">
    <location>
        <begin position="218"/>
        <end position="237"/>
    </location>
</feature>
<dbReference type="InterPro" id="IPR042094">
    <property type="entry name" value="T2SS_GspF_sf"/>
</dbReference>
<feature type="transmembrane region" description="Helical" evidence="6">
    <location>
        <begin position="75"/>
        <end position="94"/>
    </location>
</feature>
<evidence type="ECO:0000259" key="7">
    <source>
        <dbReference type="Pfam" id="PF00482"/>
    </source>
</evidence>
<evidence type="ECO:0000256" key="5">
    <source>
        <dbReference type="ARBA" id="ARBA00023136"/>
    </source>
</evidence>
<dbReference type="PANTHER" id="PTHR35007">
    <property type="entry name" value="INTEGRAL MEMBRANE PROTEIN-RELATED"/>
    <property type="match status" value="1"/>
</dbReference>
<feature type="domain" description="Type II secretion system protein GspF" evidence="7">
    <location>
        <begin position="110"/>
        <end position="234"/>
    </location>
</feature>
<reference evidence="8 9" key="1">
    <citation type="submission" date="2018-10" db="EMBL/GenBank/DDBJ databases">
        <title>Draft genome of Cortibacter populi DSM10536.</title>
        <authorList>
            <person name="Bernier A.-M."/>
            <person name="Bernard K."/>
        </authorList>
    </citation>
    <scope>NUCLEOTIDE SEQUENCE [LARGE SCALE GENOMIC DNA]</scope>
    <source>
        <strain evidence="8 9">DSM 105136</strain>
    </source>
</reference>
<evidence type="ECO:0000256" key="6">
    <source>
        <dbReference type="SAM" id="Phobius"/>
    </source>
</evidence>
<feature type="transmembrane region" description="Helical" evidence="6">
    <location>
        <begin position="6"/>
        <end position="24"/>
    </location>
</feature>
<evidence type="ECO:0000313" key="8">
    <source>
        <dbReference type="EMBL" id="RMX04872.1"/>
    </source>
</evidence>
<dbReference type="OrthoDB" id="597333at2"/>
<dbReference type="Gene3D" id="1.20.81.30">
    <property type="entry name" value="Type II secretion system (T2SS), domain F"/>
    <property type="match status" value="1"/>
</dbReference>
<sequence length="277" mass="30418">MEMVVSLIAALSVMLLLFYVYRIWDRYRSQFTHSAKLSLDNLFFFVDPQQLFFANVGMVLVVPVFVFFATGAIPVAIGAAILMFFLPGLVYRYLKRRRLDKLLEQMPDALNMMAGAMRSGGSLAMAMDLIVEETPPPFSQEISLVLREQKLGVSLDDALENLAQRAPLQDVELLVSAITISKDVGGSLAEVLERLASTLRAKAAMEGKIKALTSQGKLQGIVVGLLPVLLALVLFQMEPEAMAPLLNTYYGWAVIGVIAVLLTMGGFMIKKIVSIDV</sequence>
<keyword evidence="5 6" id="KW-0472">Membrane</keyword>
<dbReference type="InterPro" id="IPR018076">
    <property type="entry name" value="T2SS_GspF_dom"/>
</dbReference>
<evidence type="ECO:0000256" key="3">
    <source>
        <dbReference type="ARBA" id="ARBA00022692"/>
    </source>
</evidence>
<dbReference type="PANTHER" id="PTHR35007:SF1">
    <property type="entry name" value="PILUS ASSEMBLY PROTEIN"/>
    <property type="match status" value="1"/>
</dbReference>
<accession>A0A3M6QR46</accession>
<comment type="caution">
    <text evidence="8">The sequence shown here is derived from an EMBL/GenBank/DDBJ whole genome shotgun (WGS) entry which is preliminary data.</text>
</comment>
<evidence type="ECO:0000256" key="4">
    <source>
        <dbReference type="ARBA" id="ARBA00022989"/>
    </source>
</evidence>
<dbReference type="GO" id="GO:0005886">
    <property type="term" value="C:plasma membrane"/>
    <property type="evidence" value="ECO:0007669"/>
    <property type="project" value="UniProtKB-SubCell"/>
</dbReference>